<dbReference type="CDD" id="cd04301">
    <property type="entry name" value="NAT_SF"/>
    <property type="match status" value="1"/>
</dbReference>
<evidence type="ECO:0000259" key="1">
    <source>
        <dbReference type="PROSITE" id="PS51186"/>
    </source>
</evidence>
<reference evidence="2 3" key="1">
    <citation type="submission" date="2017-06" db="EMBL/GenBank/DDBJ databases">
        <authorList>
            <person name="Kim H.J."/>
            <person name="Triplett B.A."/>
        </authorList>
    </citation>
    <scope>NUCLEOTIDE SEQUENCE [LARGE SCALE GENOMIC DNA]</scope>
    <source>
        <strain evidence="2 3">CGMCC 4.2132</strain>
    </source>
</reference>
<dbReference type="RefSeq" id="WP_089208624.1">
    <property type="nucleotide sequence ID" value="NZ_FZOD01000017.1"/>
</dbReference>
<sequence>MPELVAPTARLRTAWLEARDEWGPGVHEDGFGLHPSDEVDSPEGFATWVARLADESDPAKAGETGRMRCTYRWIVEGDRVLGGIALRHELNDFVLLVGHIGYGIRPSSRRRGLATWALGRMLDEARVLGLDRVLIACEAGNIASVKTIEHHGGVLEDVRDTELGTVRRYWIKIQ</sequence>
<dbReference type="GO" id="GO:0016747">
    <property type="term" value="F:acyltransferase activity, transferring groups other than amino-acyl groups"/>
    <property type="evidence" value="ECO:0007669"/>
    <property type="project" value="InterPro"/>
</dbReference>
<organism evidence="2 3">
    <name type="scientific">Streptosporangium subroseum</name>
    <dbReference type="NCBI Taxonomy" id="106412"/>
    <lineage>
        <taxon>Bacteria</taxon>
        <taxon>Bacillati</taxon>
        <taxon>Actinomycetota</taxon>
        <taxon>Actinomycetes</taxon>
        <taxon>Streptosporangiales</taxon>
        <taxon>Streptosporangiaceae</taxon>
        <taxon>Streptosporangium</taxon>
    </lineage>
</organism>
<dbReference type="PANTHER" id="PTHR39173">
    <property type="entry name" value="ACETYLTRANSFERASE"/>
    <property type="match status" value="1"/>
</dbReference>
<dbReference type="EMBL" id="FZOD01000017">
    <property type="protein sequence ID" value="SNS83364.1"/>
    <property type="molecule type" value="Genomic_DNA"/>
</dbReference>
<evidence type="ECO:0000313" key="3">
    <source>
        <dbReference type="Proteomes" id="UP000198282"/>
    </source>
</evidence>
<dbReference type="OrthoDB" id="9797989at2"/>
<evidence type="ECO:0000313" key="2">
    <source>
        <dbReference type="EMBL" id="SNS83364.1"/>
    </source>
</evidence>
<dbReference type="Gene3D" id="3.40.630.30">
    <property type="match status" value="1"/>
</dbReference>
<feature type="domain" description="N-acetyltransferase" evidence="1">
    <location>
        <begin position="31"/>
        <end position="174"/>
    </location>
</feature>
<proteinExistence type="predicted"/>
<dbReference type="AlphaFoldDB" id="A0A239HSW0"/>
<dbReference type="SUPFAM" id="SSF55729">
    <property type="entry name" value="Acyl-CoA N-acyltransferases (Nat)"/>
    <property type="match status" value="1"/>
</dbReference>
<dbReference type="PANTHER" id="PTHR39173:SF1">
    <property type="entry name" value="ACETYLTRANSFERASE"/>
    <property type="match status" value="1"/>
</dbReference>
<dbReference type="Pfam" id="PF13302">
    <property type="entry name" value="Acetyltransf_3"/>
    <property type="match status" value="1"/>
</dbReference>
<name>A0A239HSW0_9ACTN</name>
<dbReference type="InterPro" id="IPR000182">
    <property type="entry name" value="GNAT_dom"/>
</dbReference>
<dbReference type="PROSITE" id="PS51186">
    <property type="entry name" value="GNAT"/>
    <property type="match status" value="1"/>
</dbReference>
<keyword evidence="2" id="KW-0808">Transferase</keyword>
<accession>A0A239HSW0</accession>
<gene>
    <name evidence="2" type="ORF">SAMN05216276_101778</name>
</gene>
<protein>
    <submittedName>
        <fullName evidence="2">Predicted acetyltransferase</fullName>
    </submittedName>
</protein>
<dbReference type="Proteomes" id="UP000198282">
    <property type="component" value="Unassembled WGS sequence"/>
</dbReference>
<keyword evidence="3" id="KW-1185">Reference proteome</keyword>
<dbReference type="InterPro" id="IPR016181">
    <property type="entry name" value="Acyl_CoA_acyltransferase"/>
</dbReference>